<keyword evidence="1" id="KW-1133">Transmembrane helix</keyword>
<evidence type="ECO:0000313" key="3">
    <source>
        <dbReference type="Proteomes" id="UP001237642"/>
    </source>
</evidence>
<feature type="transmembrane region" description="Helical" evidence="1">
    <location>
        <begin position="135"/>
        <end position="154"/>
    </location>
</feature>
<gene>
    <name evidence="2" type="ORF">POM88_002660</name>
</gene>
<reference evidence="2" key="1">
    <citation type="submission" date="2023-02" db="EMBL/GenBank/DDBJ databases">
        <title>Genome of toxic invasive species Heracleum sosnowskyi carries increased number of genes despite the absence of recent whole-genome duplications.</title>
        <authorList>
            <person name="Schelkunov M."/>
            <person name="Shtratnikova V."/>
            <person name="Makarenko M."/>
            <person name="Klepikova A."/>
            <person name="Omelchenko D."/>
            <person name="Novikova G."/>
            <person name="Obukhova E."/>
            <person name="Bogdanov V."/>
            <person name="Penin A."/>
            <person name="Logacheva M."/>
        </authorList>
    </citation>
    <scope>NUCLEOTIDE SEQUENCE</scope>
    <source>
        <strain evidence="2">Hsosn_3</strain>
        <tissue evidence="2">Leaf</tissue>
    </source>
</reference>
<feature type="transmembrane region" description="Helical" evidence="1">
    <location>
        <begin position="108"/>
        <end position="129"/>
    </location>
</feature>
<accession>A0AAD8JEE1</accession>
<keyword evidence="1" id="KW-0472">Membrane</keyword>
<dbReference type="EMBL" id="JAUIZM010000001">
    <property type="protein sequence ID" value="KAK1403055.1"/>
    <property type="molecule type" value="Genomic_DNA"/>
</dbReference>
<keyword evidence="3" id="KW-1185">Reference proteome</keyword>
<evidence type="ECO:0000256" key="1">
    <source>
        <dbReference type="SAM" id="Phobius"/>
    </source>
</evidence>
<keyword evidence="1" id="KW-0812">Transmembrane</keyword>
<organism evidence="2 3">
    <name type="scientific">Heracleum sosnowskyi</name>
    <dbReference type="NCBI Taxonomy" id="360622"/>
    <lineage>
        <taxon>Eukaryota</taxon>
        <taxon>Viridiplantae</taxon>
        <taxon>Streptophyta</taxon>
        <taxon>Embryophyta</taxon>
        <taxon>Tracheophyta</taxon>
        <taxon>Spermatophyta</taxon>
        <taxon>Magnoliopsida</taxon>
        <taxon>eudicotyledons</taxon>
        <taxon>Gunneridae</taxon>
        <taxon>Pentapetalae</taxon>
        <taxon>asterids</taxon>
        <taxon>campanulids</taxon>
        <taxon>Apiales</taxon>
        <taxon>Apiaceae</taxon>
        <taxon>Apioideae</taxon>
        <taxon>apioid superclade</taxon>
        <taxon>Tordylieae</taxon>
        <taxon>Tordyliinae</taxon>
        <taxon>Heracleum</taxon>
    </lineage>
</organism>
<comment type="caution">
    <text evidence="2">The sequence shown here is derived from an EMBL/GenBank/DDBJ whole genome shotgun (WGS) entry which is preliminary data.</text>
</comment>
<feature type="transmembrane region" description="Helical" evidence="1">
    <location>
        <begin position="36"/>
        <end position="56"/>
    </location>
</feature>
<proteinExistence type="predicted"/>
<sequence>MSSPSHHFIFNNYPTQFNVTFINVIPLQQRENGTHAIVRIFGISVTVLLTVLQLKYQTAGTDSPFKDYPEAMAIAIASFIIFCLVYEMEQYFHITRRHSTFATLLQHVLRLLAFISLASLASVIFSTSSISTKSLIVYLMFPCFFSARLVLQWIQNRNLHDNMEAYSFQNLHPRFIFSNYFHSIDTLPVYRRASENLLH</sequence>
<name>A0AAD8JEE1_9APIA</name>
<protein>
    <submittedName>
        <fullName evidence="2">Uncharacterized protein</fullName>
    </submittedName>
</protein>
<evidence type="ECO:0000313" key="2">
    <source>
        <dbReference type="EMBL" id="KAK1403055.1"/>
    </source>
</evidence>
<reference evidence="2" key="2">
    <citation type="submission" date="2023-05" db="EMBL/GenBank/DDBJ databases">
        <authorList>
            <person name="Schelkunov M.I."/>
        </authorList>
    </citation>
    <scope>NUCLEOTIDE SEQUENCE</scope>
    <source>
        <strain evidence="2">Hsosn_3</strain>
        <tissue evidence="2">Leaf</tissue>
    </source>
</reference>
<dbReference type="PANTHER" id="PTHR34115">
    <property type="entry name" value="PROTEIN, PUTATIVE-RELATED"/>
    <property type="match status" value="1"/>
</dbReference>
<dbReference type="PANTHER" id="PTHR34115:SF5">
    <property type="entry name" value="PROTEIN, PUTATIVE-RELATED"/>
    <property type="match status" value="1"/>
</dbReference>
<dbReference type="Proteomes" id="UP001237642">
    <property type="component" value="Unassembled WGS sequence"/>
</dbReference>
<feature type="transmembrane region" description="Helical" evidence="1">
    <location>
        <begin position="68"/>
        <end position="87"/>
    </location>
</feature>
<dbReference type="AlphaFoldDB" id="A0AAD8JEE1"/>
<dbReference type="InterPro" id="IPR053258">
    <property type="entry name" value="Ca-permeable_cation_channel"/>
</dbReference>